<dbReference type="Proteomes" id="UP000315295">
    <property type="component" value="Unassembled WGS sequence"/>
</dbReference>
<accession>A0A540N657</accession>
<feature type="compositionally biased region" description="Basic and acidic residues" evidence="1">
    <location>
        <begin position="52"/>
        <end position="66"/>
    </location>
</feature>
<comment type="caution">
    <text evidence="2">The sequence shown here is derived from an EMBL/GenBank/DDBJ whole genome shotgun (WGS) entry which is preliminary data.</text>
</comment>
<feature type="region of interest" description="Disordered" evidence="1">
    <location>
        <begin position="49"/>
        <end position="82"/>
    </location>
</feature>
<gene>
    <name evidence="2" type="ORF">C1H46_007773</name>
</gene>
<sequence>MDPHELEPPTTFEIKQEKIYILERKLMSQLKDMIYKKISSIKSIPKRQTVHHLSEKKKCPSTDYPKDMLTTETGSGSRGIKC</sequence>
<keyword evidence="3" id="KW-1185">Reference proteome</keyword>
<evidence type="ECO:0000313" key="3">
    <source>
        <dbReference type="Proteomes" id="UP000315295"/>
    </source>
</evidence>
<protein>
    <submittedName>
        <fullName evidence="2">Uncharacterized protein</fullName>
    </submittedName>
</protein>
<dbReference type="AlphaFoldDB" id="A0A540N657"/>
<reference evidence="2 3" key="1">
    <citation type="journal article" date="2019" name="G3 (Bethesda)">
        <title>Sequencing of a Wild Apple (Malus baccata) Genome Unravels the Differences Between Cultivated and Wild Apple Species Regarding Disease Resistance and Cold Tolerance.</title>
        <authorList>
            <person name="Chen X."/>
        </authorList>
    </citation>
    <scope>NUCLEOTIDE SEQUENCE [LARGE SCALE GENOMIC DNA]</scope>
    <source>
        <strain evidence="3">cv. Shandingzi</strain>
        <tissue evidence="2">Leaves</tissue>
    </source>
</reference>
<dbReference type="EMBL" id="VIEB01000101">
    <property type="protein sequence ID" value="TQE06531.1"/>
    <property type="molecule type" value="Genomic_DNA"/>
</dbReference>
<name>A0A540N657_MALBA</name>
<evidence type="ECO:0000313" key="2">
    <source>
        <dbReference type="EMBL" id="TQE06531.1"/>
    </source>
</evidence>
<proteinExistence type="predicted"/>
<evidence type="ECO:0000256" key="1">
    <source>
        <dbReference type="SAM" id="MobiDB-lite"/>
    </source>
</evidence>
<organism evidence="2 3">
    <name type="scientific">Malus baccata</name>
    <name type="common">Siberian crab apple</name>
    <name type="synonym">Pyrus baccata</name>
    <dbReference type="NCBI Taxonomy" id="106549"/>
    <lineage>
        <taxon>Eukaryota</taxon>
        <taxon>Viridiplantae</taxon>
        <taxon>Streptophyta</taxon>
        <taxon>Embryophyta</taxon>
        <taxon>Tracheophyta</taxon>
        <taxon>Spermatophyta</taxon>
        <taxon>Magnoliopsida</taxon>
        <taxon>eudicotyledons</taxon>
        <taxon>Gunneridae</taxon>
        <taxon>Pentapetalae</taxon>
        <taxon>rosids</taxon>
        <taxon>fabids</taxon>
        <taxon>Rosales</taxon>
        <taxon>Rosaceae</taxon>
        <taxon>Amygdaloideae</taxon>
        <taxon>Maleae</taxon>
        <taxon>Malus</taxon>
    </lineage>
</organism>